<evidence type="ECO:0000313" key="5">
    <source>
        <dbReference type="Proteomes" id="UP001245184"/>
    </source>
</evidence>
<dbReference type="SUPFAM" id="SSF56317">
    <property type="entry name" value="Carbon-nitrogen hydrolase"/>
    <property type="match status" value="1"/>
</dbReference>
<keyword evidence="2" id="KW-0732">Signal</keyword>
<dbReference type="Proteomes" id="UP001245184">
    <property type="component" value="Unassembled WGS sequence"/>
</dbReference>
<protein>
    <submittedName>
        <fullName evidence="4">Amidohydrolase</fullName>
    </submittedName>
</protein>
<gene>
    <name evidence="4" type="ORF">QF025_003363</name>
</gene>
<proteinExistence type="predicted"/>
<dbReference type="EMBL" id="JAVIZN010000002">
    <property type="protein sequence ID" value="MDR6204643.1"/>
    <property type="molecule type" value="Genomic_DNA"/>
</dbReference>
<reference evidence="4 5" key="1">
    <citation type="submission" date="2023-08" db="EMBL/GenBank/DDBJ databases">
        <title>Genome sequencing of plant associated microbes to promote plant fitness in Sorghum bicolor and Oryza sativa.</title>
        <authorList>
            <person name="Coleman-Derr D."/>
        </authorList>
    </citation>
    <scope>NUCLEOTIDE SEQUENCE [LARGE SCALE GENOMIC DNA]</scope>
    <source>
        <strain evidence="4 5">SLBN-33</strain>
    </source>
</reference>
<dbReference type="AlphaFoldDB" id="A0ABD5CHV4"/>
<comment type="caution">
    <text evidence="4">The sequence shown here is derived from an EMBL/GenBank/DDBJ whole genome shotgun (WGS) entry which is preliminary data.</text>
</comment>
<dbReference type="PROSITE" id="PS50263">
    <property type="entry name" value="CN_HYDROLASE"/>
    <property type="match status" value="1"/>
</dbReference>
<evidence type="ECO:0000313" key="4">
    <source>
        <dbReference type="EMBL" id="MDR6204643.1"/>
    </source>
</evidence>
<keyword evidence="1" id="KW-0378">Hydrolase</keyword>
<evidence type="ECO:0000256" key="1">
    <source>
        <dbReference type="ARBA" id="ARBA00022801"/>
    </source>
</evidence>
<sequence length="352" mass="37483">MVLFLLHRAVKMLSSFASSFRVASVPLVSCRGQAAQNVACIADWLTLAASRSIDLVVFPEACISGYASMAKLNRAELNALAEPLDSPSVRAVMDAVERTGVAAGVGLIERATDGQLFNSYLVCLPGGVRYCHRKLHAFEHPRIGSGDRFTVFAASAGIRIGILIGADNYVVENVRMAALMGATLLIAPHRTYGVSGEGSEWTQPMSMEQALNRASIANAARCKAACSAEKWLCRWLPARAVDNGMFVVFSDGADIVGQPKRAGAAMIVDPFGRILADMSSGETTGGLVYAELDTRLIGVSPGREWLGARRSNLYGALSRSALNATDFDAQRVSAKGAVAVSFAQVRRNRVIG</sequence>
<organism evidence="4 5">
    <name type="scientific">Paraburkholderia graminis</name>
    <dbReference type="NCBI Taxonomy" id="60548"/>
    <lineage>
        <taxon>Bacteria</taxon>
        <taxon>Pseudomonadati</taxon>
        <taxon>Pseudomonadota</taxon>
        <taxon>Betaproteobacteria</taxon>
        <taxon>Burkholderiales</taxon>
        <taxon>Burkholderiaceae</taxon>
        <taxon>Paraburkholderia</taxon>
    </lineage>
</organism>
<dbReference type="GO" id="GO:0016787">
    <property type="term" value="F:hydrolase activity"/>
    <property type="evidence" value="ECO:0007669"/>
    <property type="project" value="UniProtKB-KW"/>
</dbReference>
<dbReference type="InterPro" id="IPR003010">
    <property type="entry name" value="C-N_Hydrolase"/>
</dbReference>
<dbReference type="PANTHER" id="PTHR43674:SF16">
    <property type="entry name" value="CARBON-NITROGEN FAMILY, PUTATIVE (AFU_ORTHOLOGUE AFUA_5G02350)-RELATED"/>
    <property type="match status" value="1"/>
</dbReference>
<dbReference type="Gene3D" id="3.60.110.10">
    <property type="entry name" value="Carbon-nitrogen hydrolase"/>
    <property type="match status" value="1"/>
</dbReference>
<accession>A0ABD5CHV4</accession>
<dbReference type="PANTHER" id="PTHR43674">
    <property type="entry name" value="NITRILASE C965.09-RELATED"/>
    <property type="match status" value="1"/>
</dbReference>
<feature type="chain" id="PRO_5044759106" evidence="2">
    <location>
        <begin position="24"/>
        <end position="352"/>
    </location>
</feature>
<evidence type="ECO:0000256" key="2">
    <source>
        <dbReference type="SAM" id="SignalP"/>
    </source>
</evidence>
<feature type="domain" description="CN hydrolase" evidence="3">
    <location>
        <begin position="20"/>
        <end position="294"/>
    </location>
</feature>
<evidence type="ECO:0000259" key="3">
    <source>
        <dbReference type="PROSITE" id="PS50263"/>
    </source>
</evidence>
<dbReference type="InterPro" id="IPR050345">
    <property type="entry name" value="Aliph_Amidase/BUP"/>
</dbReference>
<dbReference type="InterPro" id="IPR036526">
    <property type="entry name" value="C-N_Hydrolase_sf"/>
</dbReference>
<name>A0ABD5CHV4_9BURK</name>
<feature type="signal peptide" evidence="2">
    <location>
        <begin position="1"/>
        <end position="23"/>
    </location>
</feature>
<dbReference type="Pfam" id="PF00795">
    <property type="entry name" value="CN_hydrolase"/>
    <property type="match status" value="1"/>
</dbReference>